<dbReference type="SUPFAM" id="SSF52540">
    <property type="entry name" value="P-loop containing nucleoside triphosphate hydrolases"/>
    <property type="match status" value="2"/>
</dbReference>
<keyword evidence="3 5" id="KW-0067">ATP-binding</keyword>
<dbReference type="EMBL" id="ATBP01000337">
    <property type="protein sequence ID" value="ETR70990.1"/>
    <property type="molecule type" value="Genomic_DNA"/>
</dbReference>
<evidence type="ECO:0000256" key="2">
    <source>
        <dbReference type="ARBA" id="ARBA00022741"/>
    </source>
</evidence>
<reference evidence="6" key="1">
    <citation type="submission" date="2012-11" db="EMBL/GenBank/DDBJ databases">
        <authorList>
            <person name="Lucero-Rivera Y.E."/>
            <person name="Tovar-Ramirez D."/>
        </authorList>
    </citation>
    <scope>NUCLEOTIDE SEQUENCE [LARGE SCALE GENOMIC DNA]</scope>
    <source>
        <strain evidence="6">Araruama</strain>
    </source>
</reference>
<dbReference type="CDD" id="cd03225">
    <property type="entry name" value="ABC_cobalt_CbiO_domain1"/>
    <property type="match status" value="2"/>
</dbReference>
<comment type="caution">
    <text evidence="5">The sequence shown here is derived from an EMBL/GenBank/DDBJ whole genome shotgun (WGS) entry which is preliminary data.</text>
</comment>
<dbReference type="GO" id="GO:0042626">
    <property type="term" value="F:ATPase-coupled transmembrane transporter activity"/>
    <property type="evidence" value="ECO:0007669"/>
    <property type="project" value="TreeGrafter"/>
</dbReference>
<organism evidence="5 6">
    <name type="scientific">Candidatus Magnetoglobus multicellularis str. Araruama</name>
    <dbReference type="NCBI Taxonomy" id="890399"/>
    <lineage>
        <taxon>Bacteria</taxon>
        <taxon>Pseudomonadati</taxon>
        <taxon>Thermodesulfobacteriota</taxon>
        <taxon>Desulfobacteria</taxon>
        <taxon>Desulfobacterales</taxon>
        <taxon>Desulfobacteraceae</taxon>
        <taxon>Candidatus Magnetoglobus</taxon>
    </lineage>
</organism>
<dbReference type="Pfam" id="PF00005">
    <property type="entry name" value="ABC_tran"/>
    <property type="match status" value="2"/>
</dbReference>
<proteinExistence type="predicted"/>
<dbReference type="InterPro" id="IPR003439">
    <property type="entry name" value="ABC_transporter-like_ATP-bd"/>
</dbReference>
<evidence type="ECO:0000259" key="4">
    <source>
        <dbReference type="PROSITE" id="PS50893"/>
    </source>
</evidence>
<dbReference type="InterPro" id="IPR027417">
    <property type="entry name" value="P-loop_NTPase"/>
</dbReference>
<dbReference type="InterPro" id="IPR050095">
    <property type="entry name" value="ECF_ABC_transporter_ATP-bd"/>
</dbReference>
<dbReference type="GO" id="GO:0043190">
    <property type="term" value="C:ATP-binding cassette (ABC) transporter complex"/>
    <property type="evidence" value="ECO:0007669"/>
    <property type="project" value="TreeGrafter"/>
</dbReference>
<dbReference type="SMART" id="SM00382">
    <property type="entry name" value="AAA"/>
    <property type="match status" value="2"/>
</dbReference>
<name>A0A1V1P854_9BACT</name>
<evidence type="ECO:0000256" key="3">
    <source>
        <dbReference type="ARBA" id="ARBA00022840"/>
    </source>
</evidence>
<evidence type="ECO:0000256" key="1">
    <source>
        <dbReference type="ARBA" id="ARBA00022448"/>
    </source>
</evidence>
<feature type="domain" description="ABC transporter" evidence="4">
    <location>
        <begin position="241"/>
        <end position="447"/>
    </location>
</feature>
<dbReference type="PANTHER" id="PTHR43553">
    <property type="entry name" value="HEAVY METAL TRANSPORTER"/>
    <property type="match status" value="1"/>
</dbReference>
<dbReference type="GO" id="GO:0016887">
    <property type="term" value="F:ATP hydrolysis activity"/>
    <property type="evidence" value="ECO:0007669"/>
    <property type="project" value="InterPro"/>
</dbReference>
<dbReference type="Proteomes" id="UP000189670">
    <property type="component" value="Unassembled WGS sequence"/>
</dbReference>
<dbReference type="AlphaFoldDB" id="A0A1V1P854"/>
<evidence type="ECO:0000313" key="5">
    <source>
        <dbReference type="EMBL" id="ETR70990.1"/>
    </source>
</evidence>
<keyword evidence="2" id="KW-0547">Nucleotide-binding</keyword>
<dbReference type="InterPro" id="IPR003593">
    <property type="entry name" value="AAA+_ATPase"/>
</dbReference>
<keyword evidence="1" id="KW-0813">Transport</keyword>
<evidence type="ECO:0000313" key="6">
    <source>
        <dbReference type="Proteomes" id="UP000189670"/>
    </source>
</evidence>
<sequence length="450" mass="50476">MGNTVLTIQDVSLRYQTSHKNILNHIHLQIAQGECVSIIGKTGSGKTTLLLAIAGFIEKAEISGTIQVFPSQNRHPVGLILQNPDTQLLSQTVGEEVAFGLENLCVPPDQMKPLIINALKAVGLDKPLDFKVKHLSMGQKYRLIIASQLVMSPCLILLDEPCGQLDQPGIDDLCQIILTLKKNGISFLICEHHARKLKNITDQFYEMDKHGHLFQITPNDQPDNNRNVTPDDSRHLSEVIIQMQQVSIGFDHKKQVLSHLNATIHKGDIVAIYGKNGSGKTMLLRSICGFIKPSKGKILICEYPPIPAKLRYKAGILFQNPQKQLFELTVFNELSFKLKRLNIDDNTIQKRIQGILDQLDLTDTMHESPFKLSYGQKHLVAMASILVNRPEIIILDDPFAGIDRQMAQKIIDALKQLNREYQSTIIWTSHEIGLFQSFSTQTIMTGLKDN</sequence>
<dbReference type="Gene3D" id="3.40.50.300">
    <property type="entry name" value="P-loop containing nucleotide triphosphate hydrolases"/>
    <property type="match status" value="2"/>
</dbReference>
<feature type="domain" description="ABC transporter" evidence="4">
    <location>
        <begin position="6"/>
        <end position="234"/>
    </location>
</feature>
<gene>
    <name evidence="5" type="ORF">OMM_02825</name>
</gene>
<protein>
    <submittedName>
        <fullName evidence="5">Cobalt/nickel transport system ATP-binding protein</fullName>
    </submittedName>
</protein>
<accession>A0A1V1P854</accession>
<dbReference type="GO" id="GO:0005524">
    <property type="term" value="F:ATP binding"/>
    <property type="evidence" value="ECO:0007669"/>
    <property type="project" value="UniProtKB-KW"/>
</dbReference>
<dbReference type="InterPro" id="IPR015856">
    <property type="entry name" value="ABC_transpr_CbiO/EcfA_su"/>
</dbReference>
<dbReference type="PROSITE" id="PS50893">
    <property type="entry name" value="ABC_TRANSPORTER_2"/>
    <property type="match status" value="2"/>
</dbReference>